<feature type="domain" description="Peptidase S12 Pab87-related C-terminal" evidence="3">
    <location>
        <begin position="388"/>
        <end position="482"/>
    </location>
</feature>
<organism evidence="4 5">
    <name type="scientific">[Phormidium ambiguum] IAM M-71</name>
    <dbReference type="NCBI Taxonomy" id="454136"/>
    <lineage>
        <taxon>Bacteria</taxon>
        <taxon>Bacillati</taxon>
        <taxon>Cyanobacteriota</taxon>
        <taxon>Cyanophyceae</taxon>
        <taxon>Oscillatoriophycideae</taxon>
        <taxon>Aerosakkonematales</taxon>
        <taxon>Aerosakkonemataceae</taxon>
        <taxon>Floridanema</taxon>
    </lineage>
</organism>
<comment type="caution">
    <text evidence="4">The sequence shown here is derived from an EMBL/GenBank/DDBJ whole genome shotgun (WGS) entry which is preliminary data.</text>
</comment>
<dbReference type="Gene3D" id="2.40.128.600">
    <property type="match status" value="1"/>
</dbReference>
<sequence length="578" mass="65954">MNNKWDLSDFRPFVEDILKQWQVPGVAIAIVQNNQTILCEGFGLRNVEQNLPVTEETVFPIASCTKAFTAMTLGLLVDEGKLDWDQPIREILPSFQLQDKWATEQMTARDLLTHRSGLPRHDLLWYASNFDRQDIFRRLRYLEPSRSFRSTFQYQNMMYMVAGILVEEITGMSWEKFVQNRIFEPLGMNHSNLSTEVTQQLDNFASPYIYQKQQLQKIPFFKADGENDAIGPAGNINSCVQDMVLWLKLHLNGGKLEEQPFILAETLAQMHTPQIFESPTKNQLGQEFISYGLGWSPCSHKGKVLIEHGGAIDGFASLVSFMPQDHLGVVVLSNGDVSHNLIPALISYTIYDRLLNLEPTDWNGIFTTQQREREEAKKRSQEKAVVEQKKDAPPSHSIESYLGEYEHPGYGIVSIRMVDEQLEMVMNDKLTLPIVHCYYDIFEANFVQWDNRIKFSFSTDLKGNIASLTTQVEPAVKDIVFTKKPDRKLTEKSFLQQFVGVYEFESVGSTITIALKNETLTATFQGYRENVLIPVQGTEFNFQGLSGLSIEFQSDENGQFTKALYVSLNAVFILKKRG</sequence>
<dbReference type="InterPro" id="IPR012338">
    <property type="entry name" value="Beta-lactam/transpept-like"/>
</dbReference>
<name>A0A1U7IFR3_9CYAN</name>
<dbReference type="InterPro" id="IPR021860">
    <property type="entry name" value="Peptidase_S12_Pab87-rel_C"/>
</dbReference>
<gene>
    <name evidence="4" type="ORF">NIES2119_19230</name>
</gene>
<evidence type="ECO:0000259" key="2">
    <source>
        <dbReference type="Pfam" id="PF00144"/>
    </source>
</evidence>
<dbReference type="STRING" id="454136.NIES2119_19230"/>
<feature type="domain" description="Beta-lactamase-related" evidence="2">
    <location>
        <begin position="13"/>
        <end position="338"/>
    </location>
</feature>
<evidence type="ECO:0008006" key="6">
    <source>
        <dbReference type="Google" id="ProtNLM"/>
    </source>
</evidence>
<proteinExistence type="predicted"/>
<dbReference type="PANTHER" id="PTHR46825">
    <property type="entry name" value="D-ALANYL-D-ALANINE-CARBOXYPEPTIDASE/ENDOPEPTIDASE AMPH"/>
    <property type="match status" value="1"/>
</dbReference>
<dbReference type="Pfam" id="PF11954">
    <property type="entry name" value="DUF3471"/>
    <property type="match status" value="1"/>
</dbReference>
<evidence type="ECO:0000313" key="4">
    <source>
        <dbReference type="EMBL" id="OKH35873.1"/>
    </source>
</evidence>
<feature type="region of interest" description="Disordered" evidence="1">
    <location>
        <begin position="373"/>
        <end position="398"/>
    </location>
</feature>
<dbReference type="Pfam" id="PF00144">
    <property type="entry name" value="Beta-lactamase"/>
    <property type="match status" value="1"/>
</dbReference>
<protein>
    <recommendedName>
        <fullName evidence="6">Serine hydrolase</fullName>
    </recommendedName>
</protein>
<dbReference type="InterPro" id="IPR001466">
    <property type="entry name" value="Beta-lactam-related"/>
</dbReference>
<dbReference type="Proteomes" id="UP000185860">
    <property type="component" value="Unassembled WGS sequence"/>
</dbReference>
<dbReference type="SUPFAM" id="SSF56601">
    <property type="entry name" value="beta-lactamase/transpeptidase-like"/>
    <property type="match status" value="1"/>
</dbReference>
<dbReference type="InterPro" id="IPR050491">
    <property type="entry name" value="AmpC-like"/>
</dbReference>
<dbReference type="EMBL" id="MRCE01000019">
    <property type="protein sequence ID" value="OKH35873.1"/>
    <property type="molecule type" value="Genomic_DNA"/>
</dbReference>
<dbReference type="Gene3D" id="3.40.710.10">
    <property type="entry name" value="DD-peptidase/beta-lactamase superfamily"/>
    <property type="match status" value="1"/>
</dbReference>
<evidence type="ECO:0000313" key="5">
    <source>
        <dbReference type="Proteomes" id="UP000185860"/>
    </source>
</evidence>
<dbReference type="OrthoDB" id="9797709at2"/>
<evidence type="ECO:0000256" key="1">
    <source>
        <dbReference type="SAM" id="MobiDB-lite"/>
    </source>
</evidence>
<dbReference type="AlphaFoldDB" id="A0A1U7IFR3"/>
<dbReference type="PANTHER" id="PTHR46825:SF15">
    <property type="entry name" value="BETA-LACTAMASE-RELATED DOMAIN-CONTAINING PROTEIN"/>
    <property type="match status" value="1"/>
</dbReference>
<evidence type="ECO:0000259" key="3">
    <source>
        <dbReference type="Pfam" id="PF11954"/>
    </source>
</evidence>
<reference evidence="4 5" key="1">
    <citation type="submission" date="2016-11" db="EMBL/GenBank/DDBJ databases">
        <title>Draft Genome Sequences of Nine Cyanobacterial Strains from Diverse Habitats.</title>
        <authorList>
            <person name="Zhu T."/>
            <person name="Hou S."/>
            <person name="Lu X."/>
            <person name="Hess W.R."/>
        </authorList>
    </citation>
    <scope>NUCLEOTIDE SEQUENCE [LARGE SCALE GENOMIC DNA]</scope>
    <source>
        <strain evidence="4 5">IAM M-71</strain>
    </source>
</reference>
<feature type="compositionally biased region" description="Basic and acidic residues" evidence="1">
    <location>
        <begin position="373"/>
        <end position="393"/>
    </location>
</feature>
<accession>A0A1U7IFR3</accession>
<dbReference type="RefSeq" id="WP_073595121.1">
    <property type="nucleotide sequence ID" value="NZ_MRCE01000019.1"/>
</dbReference>